<feature type="compositionally biased region" description="Polar residues" evidence="1">
    <location>
        <begin position="112"/>
        <end position="121"/>
    </location>
</feature>
<sequence>MLSIAKSQNKFSFCVSLKLTMPLTKEELEVMSYKDVVKLAQENGVYNRKSSKKAALIKKLSALWTENEEIENKQWSKKTLTPLREVDESNLSSSDVEDGSRRKTFTKVAASNRKSNLTKSTDPVVRQGTFTKDSPSGGSPRSPGNDAGEDRRKTFTKGEALSKTSPEDRTKCTDPPKRQRTFTKEDSSTLEESDSQGPSAAVDENNAAASGTEPSPNSKSTDPPLRQRTFTKDEDNVEIETPPSRKRTRQNTFKMTPDEGNDQENKPITSAKRLSRRSTFKFSPAATPPPTAGAAKNISTLSTPVRRSPEAATTPKTPNGIVKYEIPPATAPPIEKLSVFERLSVKLSSSARRSLVASERKSVNQTPTSAKRSNLEAIRSLRQNKTNPKNLRFISTRTDTTKTPNQPVIKQQAVSSTKKSSVKKPPNFSQIHKKNFAKMESLLENRSRIRDRAEALFSPNKAVNQTTSQGDKNRGGKPSLIPVLKADTKKRLQSAVAAKRPIGAVKGERQVLKGVRTNKRFQLQLSSIQSNAR</sequence>
<keyword evidence="3" id="KW-1185">Reference proteome</keyword>
<organism evidence="2 3">
    <name type="scientific">Nesidiocoris tenuis</name>
    <dbReference type="NCBI Taxonomy" id="355587"/>
    <lineage>
        <taxon>Eukaryota</taxon>
        <taxon>Metazoa</taxon>
        <taxon>Ecdysozoa</taxon>
        <taxon>Arthropoda</taxon>
        <taxon>Hexapoda</taxon>
        <taxon>Insecta</taxon>
        <taxon>Pterygota</taxon>
        <taxon>Neoptera</taxon>
        <taxon>Paraneoptera</taxon>
        <taxon>Hemiptera</taxon>
        <taxon>Heteroptera</taxon>
        <taxon>Panheteroptera</taxon>
        <taxon>Cimicomorpha</taxon>
        <taxon>Miridae</taxon>
        <taxon>Dicyphina</taxon>
        <taxon>Nesidiocoris</taxon>
    </lineage>
</organism>
<gene>
    <name evidence="2" type="ORF">NTJ_05850</name>
</gene>
<reference evidence="2 3" key="1">
    <citation type="submission" date="2023-09" db="EMBL/GenBank/DDBJ databases">
        <title>Nesidiocoris tenuis whole genome shotgun sequence.</title>
        <authorList>
            <person name="Shibata T."/>
            <person name="Shimoda M."/>
            <person name="Kobayashi T."/>
            <person name="Uehara T."/>
        </authorList>
    </citation>
    <scope>NUCLEOTIDE SEQUENCE [LARGE SCALE GENOMIC DNA]</scope>
    <source>
        <strain evidence="2 3">Japan</strain>
    </source>
</reference>
<feature type="compositionally biased region" description="Polar residues" evidence="1">
    <location>
        <begin position="207"/>
        <end position="221"/>
    </location>
</feature>
<feature type="region of interest" description="Disordered" evidence="1">
    <location>
        <begin position="86"/>
        <end position="326"/>
    </location>
</feature>
<evidence type="ECO:0000313" key="3">
    <source>
        <dbReference type="Proteomes" id="UP001307889"/>
    </source>
</evidence>
<dbReference type="EMBL" id="AP028912">
    <property type="protein sequence ID" value="BES93041.1"/>
    <property type="molecule type" value="Genomic_DNA"/>
</dbReference>
<feature type="compositionally biased region" description="Low complexity" evidence="1">
    <location>
        <begin position="134"/>
        <end position="144"/>
    </location>
</feature>
<accession>A0ABN7ALC3</accession>
<dbReference type="Proteomes" id="UP001307889">
    <property type="component" value="Chromosome 4"/>
</dbReference>
<evidence type="ECO:0000256" key="1">
    <source>
        <dbReference type="SAM" id="MobiDB-lite"/>
    </source>
</evidence>
<evidence type="ECO:0008006" key="4">
    <source>
        <dbReference type="Google" id="ProtNLM"/>
    </source>
</evidence>
<name>A0ABN7ALC3_9HEMI</name>
<feature type="compositionally biased region" description="Basic and acidic residues" evidence="1">
    <location>
        <begin position="165"/>
        <end position="187"/>
    </location>
</feature>
<evidence type="ECO:0000313" key="2">
    <source>
        <dbReference type="EMBL" id="BES93041.1"/>
    </source>
</evidence>
<protein>
    <recommendedName>
        <fullName evidence="4">Rho termination factor N-terminal domain-containing protein</fullName>
    </recommendedName>
</protein>
<proteinExistence type="predicted"/>